<evidence type="ECO:0000256" key="3">
    <source>
        <dbReference type="PROSITE-ProRule" id="PRU00285"/>
    </source>
</evidence>
<accession>A0A8K0IS76</accession>
<keyword evidence="2 7" id="KW-0346">Stress response</keyword>
<feature type="domain" description="SHSP" evidence="6">
    <location>
        <begin position="1"/>
        <end position="91"/>
    </location>
</feature>
<gene>
    <name evidence="7" type="ORF">COCNU_13G000960</name>
    <name evidence="8" type="ORF">COCNU_13G000970</name>
</gene>
<evidence type="ECO:0000313" key="8">
    <source>
        <dbReference type="EMBL" id="KAG1366307.1"/>
    </source>
</evidence>
<dbReference type="SUPFAM" id="SSF49764">
    <property type="entry name" value="HSP20-like chaperones"/>
    <property type="match status" value="1"/>
</dbReference>
<reference evidence="7" key="2">
    <citation type="submission" date="2019-07" db="EMBL/GenBank/DDBJ databases">
        <authorList>
            <person name="Yang Y."/>
            <person name="Bocs S."/>
            <person name="Baudouin L."/>
        </authorList>
    </citation>
    <scope>NUCLEOTIDE SEQUENCE</scope>
    <source>
        <tissue evidence="7">Spear leaf of Hainan Tall coconut</tissue>
    </source>
</reference>
<proteinExistence type="inferred from homology"/>
<evidence type="ECO:0000256" key="1">
    <source>
        <dbReference type="ARBA" id="ARBA00022946"/>
    </source>
</evidence>
<evidence type="ECO:0000256" key="4">
    <source>
        <dbReference type="RuleBase" id="RU003616"/>
    </source>
</evidence>
<evidence type="ECO:0000259" key="6">
    <source>
        <dbReference type="PROSITE" id="PS01031"/>
    </source>
</evidence>
<dbReference type="InterPro" id="IPR002068">
    <property type="entry name" value="A-crystallin/Hsp20_dom"/>
</dbReference>
<sequence length="91" mass="10799">MRMEMPRLGEGEHEDEGGVKHAGDKEKELEREGDGEEEERERKRYSSWIDLSPNMYKIEDIRMEMKNGVLKVVTSKMKDEERKDVFLILIQ</sequence>
<dbReference type="OrthoDB" id="1431247at2759"/>
<dbReference type="Pfam" id="PF00011">
    <property type="entry name" value="HSP20"/>
    <property type="match status" value="1"/>
</dbReference>
<evidence type="ECO:0000256" key="2">
    <source>
        <dbReference type="ARBA" id="ARBA00023016"/>
    </source>
</evidence>
<organism evidence="7 9">
    <name type="scientific">Cocos nucifera</name>
    <name type="common">Coconut palm</name>
    <dbReference type="NCBI Taxonomy" id="13894"/>
    <lineage>
        <taxon>Eukaryota</taxon>
        <taxon>Viridiplantae</taxon>
        <taxon>Streptophyta</taxon>
        <taxon>Embryophyta</taxon>
        <taxon>Tracheophyta</taxon>
        <taxon>Spermatophyta</taxon>
        <taxon>Magnoliopsida</taxon>
        <taxon>Liliopsida</taxon>
        <taxon>Arecaceae</taxon>
        <taxon>Arecoideae</taxon>
        <taxon>Cocoseae</taxon>
        <taxon>Attaleinae</taxon>
        <taxon>Cocos</taxon>
    </lineage>
</organism>
<dbReference type="Proteomes" id="UP000797356">
    <property type="component" value="Chromosome 13"/>
</dbReference>
<feature type="region of interest" description="Disordered" evidence="5">
    <location>
        <begin position="1"/>
        <end position="45"/>
    </location>
</feature>
<dbReference type="PANTHER" id="PTHR46991:SF11">
    <property type="entry name" value="SMALL HEAT SHOCK PROTEIN HSPF"/>
    <property type="match status" value="1"/>
</dbReference>
<reference evidence="7" key="1">
    <citation type="journal article" date="2017" name="Gigascience">
        <title>The genome draft of coconut (Cocos nucifera).</title>
        <authorList>
            <person name="Xiao Y."/>
            <person name="Xu P."/>
            <person name="Fan H."/>
            <person name="Baudouin L."/>
            <person name="Xia W."/>
            <person name="Bocs S."/>
            <person name="Xu J."/>
            <person name="Li Q."/>
            <person name="Guo A."/>
            <person name="Zhou L."/>
            <person name="Li J."/>
            <person name="Wu Y."/>
            <person name="Ma Z."/>
            <person name="Armero A."/>
            <person name="Issali A.E."/>
            <person name="Liu N."/>
            <person name="Peng M."/>
            <person name="Yang Y."/>
        </authorList>
    </citation>
    <scope>NUCLEOTIDE SEQUENCE</scope>
    <source>
        <tissue evidence="7">Spear leaf of Hainan Tall coconut</tissue>
    </source>
</reference>
<keyword evidence="9" id="KW-1185">Reference proteome</keyword>
<evidence type="ECO:0000313" key="9">
    <source>
        <dbReference type="Proteomes" id="UP000797356"/>
    </source>
</evidence>
<protein>
    <submittedName>
        <fullName evidence="7">Putative Heat shock 22 kDa protein, mitochondrial</fullName>
    </submittedName>
</protein>
<dbReference type="AlphaFoldDB" id="A0A8K0IS76"/>
<evidence type="ECO:0000256" key="5">
    <source>
        <dbReference type="SAM" id="MobiDB-lite"/>
    </source>
</evidence>
<dbReference type="PROSITE" id="PS01031">
    <property type="entry name" value="SHSP"/>
    <property type="match status" value="1"/>
</dbReference>
<evidence type="ECO:0000313" key="7">
    <source>
        <dbReference type="EMBL" id="KAG1366306.1"/>
    </source>
</evidence>
<dbReference type="EMBL" id="CM017884">
    <property type="protein sequence ID" value="KAG1366306.1"/>
    <property type="molecule type" value="Genomic_DNA"/>
</dbReference>
<dbReference type="InterPro" id="IPR008978">
    <property type="entry name" value="HSP20-like_chaperone"/>
</dbReference>
<comment type="similarity">
    <text evidence="3 4">Belongs to the small heat shock protein (HSP20) family.</text>
</comment>
<dbReference type="PANTHER" id="PTHR46991">
    <property type="entry name" value="23.5 KDA HEAT SHOCK PROTEIN, MITOCHONDRIAL"/>
    <property type="match status" value="1"/>
</dbReference>
<feature type="compositionally biased region" description="Basic and acidic residues" evidence="5">
    <location>
        <begin position="1"/>
        <end position="32"/>
    </location>
</feature>
<name>A0A8K0IS76_COCNU</name>
<comment type="caution">
    <text evidence="7">The sequence shown here is derived from an EMBL/GenBank/DDBJ whole genome shotgun (WGS) entry which is preliminary data.</text>
</comment>
<dbReference type="InterPro" id="IPR044656">
    <property type="entry name" value="HSP14.7/HSP23.5/HSP23.6-like"/>
</dbReference>
<dbReference type="EMBL" id="CM017884">
    <property type="protein sequence ID" value="KAG1366307.1"/>
    <property type="molecule type" value="Genomic_DNA"/>
</dbReference>
<keyword evidence="1" id="KW-0809">Transit peptide</keyword>
<dbReference type="Gene3D" id="2.60.40.790">
    <property type="match status" value="1"/>
</dbReference>